<comment type="caution">
    <text evidence="2">The sequence shown here is derived from an EMBL/GenBank/DDBJ whole genome shotgun (WGS) entry which is preliminary data.</text>
</comment>
<dbReference type="Proteomes" id="UP001397290">
    <property type="component" value="Unassembled WGS sequence"/>
</dbReference>
<gene>
    <name evidence="2" type="ORF">G3M48_005534</name>
</gene>
<organism evidence="2 3">
    <name type="scientific">Beauveria asiatica</name>
    <dbReference type="NCBI Taxonomy" id="1069075"/>
    <lineage>
        <taxon>Eukaryota</taxon>
        <taxon>Fungi</taxon>
        <taxon>Dikarya</taxon>
        <taxon>Ascomycota</taxon>
        <taxon>Pezizomycotina</taxon>
        <taxon>Sordariomycetes</taxon>
        <taxon>Hypocreomycetidae</taxon>
        <taxon>Hypocreales</taxon>
        <taxon>Cordycipitaceae</taxon>
        <taxon>Beauveria</taxon>
    </lineage>
</organism>
<feature type="compositionally biased region" description="Low complexity" evidence="1">
    <location>
        <begin position="68"/>
        <end position="82"/>
    </location>
</feature>
<feature type="region of interest" description="Disordered" evidence="1">
    <location>
        <begin position="20"/>
        <end position="110"/>
    </location>
</feature>
<sequence>MVVALYGGIAFAKDAHSHLWSRKLSSSASHRPTKSAQHFRQRDRSTIGRKTGRESAREQQDDSARRPASGAADVANVAAVSDMPVDLEQHGPSRDKNGGRAGTESAAANI</sequence>
<evidence type="ECO:0000313" key="2">
    <source>
        <dbReference type="EMBL" id="KAK8149781.1"/>
    </source>
</evidence>
<proteinExistence type="predicted"/>
<dbReference type="EMBL" id="JAAHCF010000037">
    <property type="protein sequence ID" value="KAK8149781.1"/>
    <property type="molecule type" value="Genomic_DNA"/>
</dbReference>
<evidence type="ECO:0000313" key="3">
    <source>
        <dbReference type="Proteomes" id="UP001397290"/>
    </source>
</evidence>
<dbReference type="AlphaFoldDB" id="A0AAW0S691"/>
<feature type="compositionally biased region" description="Basic and acidic residues" evidence="1">
    <location>
        <begin position="87"/>
        <end position="98"/>
    </location>
</feature>
<keyword evidence="3" id="KW-1185">Reference proteome</keyword>
<reference evidence="2 3" key="1">
    <citation type="submission" date="2020-02" db="EMBL/GenBank/DDBJ databases">
        <title>Comparative genomics of the hypocrealean fungal genus Beauvera.</title>
        <authorList>
            <person name="Showalter D.N."/>
            <person name="Bushley K.E."/>
            <person name="Rehner S.A."/>
        </authorList>
    </citation>
    <scope>NUCLEOTIDE SEQUENCE [LARGE SCALE GENOMIC DNA]</scope>
    <source>
        <strain evidence="2 3">ARSEF4384</strain>
    </source>
</reference>
<accession>A0AAW0S691</accession>
<evidence type="ECO:0000256" key="1">
    <source>
        <dbReference type="SAM" id="MobiDB-lite"/>
    </source>
</evidence>
<name>A0AAW0S691_9HYPO</name>
<feature type="compositionally biased region" description="Basic and acidic residues" evidence="1">
    <location>
        <begin position="40"/>
        <end position="65"/>
    </location>
</feature>
<protein>
    <submittedName>
        <fullName evidence="2">Uncharacterized protein</fullName>
    </submittedName>
</protein>